<comment type="caution">
    <text evidence="1">The sequence shown here is derived from an EMBL/GenBank/DDBJ whole genome shotgun (WGS) entry which is preliminary data.</text>
</comment>
<proteinExistence type="predicted"/>
<dbReference type="EMBL" id="JACIBY010000001">
    <property type="protein sequence ID" value="MBB3836342.1"/>
    <property type="molecule type" value="Genomic_DNA"/>
</dbReference>
<accession>A0A7W6ENK4</accession>
<protein>
    <submittedName>
        <fullName evidence="1">Uncharacterized protein</fullName>
    </submittedName>
</protein>
<dbReference type="Proteomes" id="UP000541352">
    <property type="component" value="Unassembled WGS sequence"/>
</dbReference>
<reference evidence="1 2" key="1">
    <citation type="submission" date="2020-08" db="EMBL/GenBank/DDBJ databases">
        <title>Genomic Encyclopedia of Type Strains, Phase IV (KMG-IV): sequencing the most valuable type-strain genomes for metagenomic binning, comparative biology and taxonomic classification.</title>
        <authorList>
            <person name="Goeker M."/>
        </authorList>
    </citation>
    <scope>NUCLEOTIDE SEQUENCE [LARGE SCALE GENOMIC DNA]</scope>
    <source>
        <strain evidence="1 2">DSM 17976</strain>
    </source>
</reference>
<evidence type="ECO:0000313" key="1">
    <source>
        <dbReference type="EMBL" id="MBB3836342.1"/>
    </source>
</evidence>
<organism evidence="1 2">
    <name type="scientific">Runella defluvii</name>
    <dbReference type="NCBI Taxonomy" id="370973"/>
    <lineage>
        <taxon>Bacteria</taxon>
        <taxon>Pseudomonadati</taxon>
        <taxon>Bacteroidota</taxon>
        <taxon>Cytophagia</taxon>
        <taxon>Cytophagales</taxon>
        <taxon>Spirosomataceae</taxon>
        <taxon>Runella</taxon>
    </lineage>
</organism>
<keyword evidence="2" id="KW-1185">Reference proteome</keyword>
<name>A0A7W6ENK4_9BACT</name>
<evidence type="ECO:0000313" key="2">
    <source>
        <dbReference type="Proteomes" id="UP000541352"/>
    </source>
</evidence>
<gene>
    <name evidence="1" type="ORF">FHS57_000324</name>
</gene>
<dbReference type="AlphaFoldDB" id="A0A7W6ENK4"/>
<sequence>MQASVFCKSLASQKKYKKICNHLVVYYICNQMVSFCLKL</sequence>